<name>A0A497JHV7_9ARCH</name>
<proteinExistence type="predicted"/>
<accession>A0A497JHV7</accession>
<comment type="caution">
    <text evidence="1">The sequence shown here is derived from an EMBL/GenBank/DDBJ whole genome shotgun (WGS) entry which is preliminary data.</text>
</comment>
<protein>
    <submittedName>
        <fullName evidence="1">Uncharacterized protein</fullName>
    </submittedName>
</protein>
<gene>
    <name evidence="1" type="ORF">DRO04_00955</name>
</gene>
<evidence type="ECO:0000313" key="1">
    <source>
        <dbReference type="EMBL" id="RLG70894.1"/>
    </source>
</evidence>
<organism evidence="1 2">
    <name type="scientific">Candidatus Iainarchaeum sp</name>
    <dbReference type="NCBI Taxonomy" id="3101447"/>
    <lineage>
        <taxon>Archaea</taxon>
        <taxon>Candidatus Iainarchaeota</taxon>
        <taxon>Candidatus Iainarchaeia</taxon>
        <taxon>Candidatus Iainarchaeales</taxon>
        <taxon>Candidatus Iainarchaeaceae</taxon>
        <taxon>Candidatus Iainarchaeum</taxon>
    </lineage>
</organism>
<evidence type="ECO:0000313" key="2">
    <source>
        <dbReference type="Proteomes" id="UP000278031"/>
    </source>
</evidence>
<sequence length="63" mass="7372">MPGKTYRFFKRIVRKKINKASGKVYPSYYISLPSSLVSELHLKEGDTVAVYIRKYYPKQKKNG</sequence>
<reference evidence="1 2" key="1">
    <citation type="submission" date="2018-06" db="EMBL/GenBank/DDBJ databases">
        <title>Extensive metabolic versatility and redundancy in microbially diverse, dynamic hydrothermal sediments.</title>
        <authorList>
            <person name="Dombrowski N."/>
            <person name="Teske A."/>
            <person name="Baker B.J."/>
        </authorList>
    </citation>
    <scope>NUCLEOTIDE SEQUENCE [LARGE SCALE GENOMIC DNA]</scope>
    <source>
        <strain evidence="1">B51_G17</strain>
    </source>
</reference>
<dbReference type="Proteomes" id="UP000278031">
    <property type="component" value="Unassembled WGS sequence"/>
</dbReference>
<dbReference type="EMBL" id="QMWP01000024">
    <property type="protein sequence ID" value="RLG70894.1"/>
    <property type="molecule type" value="Genomic_DNA"/>
</dbReference>
<dbReference type="AlphaFoldDB" id="A0A497JHV7"/>